<accession>A0A0S4LT45</accession>
<dbReference type="STRING" id="1742972.COMA1_90032"/>
<dbReference type="GO" id="GO:0050549">
    <property type="term" value="F:cyclohexyl-isocyanide hydratase activity"/>
    <property type="evidence" value="ECO:0007669"/>
    <property type="project" value="UniProtKB-EC"/>
</dbReference>
<dbReference type="OrthoDB" id="9798003at2"/>
<dbReference type="InterPro" id="IPR029062">
    <property type="entry name" value="Class_I_gatase-like"/>
</dbReference>
<evidence type="ECO:0000313" key="3">
    <source>
        <dbReference type="Proteomes" id="UP000199032"/>
    </source>
</evidence>
<name>A0A0S4LT45_9BACT</name>
<dbReference type="SUPFAM" id="SSF52317">
    <property type="entry name" value="Class I glutamine amidotransferase-like"/>
    <property type="match status" value="1"/>
</dbReference>
<reference evidence="2 3" key="1">
    <citation type="submission" date="2015-10" db="EMBL/GenBank/DDBJ databases">
        <authorList>
            <person name="Gilbert D.G."/>
        </authorList>
    </citation>
    <scope>NUCLEOTIDE SEQUENCE [LARGE SCALE GENOMIC DNA]</scope>
    <source>
        <strain evidence="2">COMA1</strain>
    </source>
</reference>
<gene>
    <name evidence="2" type="primary">inhA</name>
    <name evidence="2" type="ORF">COMA1_90032</name>
</gene>
<dbReference type="PANTHER" id="PTHR43130:SF2">
    <property type="entry name" value="DJ-1_PFPI DOMAIN-CONTAINING PROTEIN"/>
    <property type="match status" value="1"/>
</dbReference>
<dbReference type="EC" id="4.2.1.103" evidence="2"/>
<dbReference type="Proteomes" id="UP000199032">
    <property type="component" value="Unassembled WGS sequence"/>
</dbReference>
<dbReference type="AlphaFoldDB" id="A0A0S4LT45"/>
<dbReference type="CDD" id="cd03139">
    <property type="entry name" value="GATase1_PfpI_2"/>
    <property type="match status" value="1"/>
</dbReference>
<dbReference type="Pfam" id="PF01965">
    <property type="entry name" value="DJ-1_PfpI"/>
    <property type="match status" value="1"/>
</dbReference>
<evidence type="ECO:0000259" key="1">
    <source>
        <dbReference type="Pfam" id="PF01965"/>
    </source>
</evidence>
<dbReference type="InterPro" id="IPR002818">
    <property type="entry name" value="DJ-1/PfpI"/>
</dbReference>
<dbReference type="PANTHER" id="PTHR43130">
    <property type="entry name" value="ARAC-FAMILY TRANSCRIPTIONAL REGULATOR"/>
    <property type="match status" value="1"/>
</dbReference>
<protein>
    <submittedName>
        <fullName evidence="2">Isonitrile hydratase</fullName>
        <ecNumber evidence="2">4.2.1.103</ecNumber>
    </submittedName>
</protein>
<keyword evidence="2" id="KW-0456">Lyase</keyword>
<feature type="domain" description="DJ-1/PfpI" evidence="1">
    <location>
        <begin position="11"/>
        <end position="173"/>
    </location>
</feature>
<dbReference type="GO" id="GO:0006355">
    <property type="term" value="P:regulation of DNA-templated transcription"/>
    <property type="evidence" value="ECO:0007669"/>
    <property type="project" value="TreeGrafter"/>
</dbReference>
<sequence length="223" mass="23716">MEQASDGKNLQVAILLYDGMTALDAIGPYEVLQAPGLKTDVRFVATQRGVKRTDFGKLRLTADYSLDETPRPDILLIPGTPYPQAVMGDPKVIEWITQAHKTTKWTTSVCTGALALAAAGVLQGLQATTHWLAIDALKQFGAIPTKERVVRQGKVLTAAGVSSGIDMALTLVAEEFGADAAQLTQLLIEYDPQPPFNAGSPDKAPAQIVTAASEAFAKLQATQ</sequence>
<keyword evidence="3" id="KW-1185">Reference proteome</keyword>
<dbReference type="InterPro" id="IPR052158">
    <property type="entry name" value="INH-QAR"/>
</dbReference>
<evidence type="ECO:0000313" key="2">
    <source>
        <dbReference type="EMBL" id="CUS39736.1"/>
    </source>
</evidence>
<organism evidence="2 3">
    <name type="scientific">Candidatus Nitrospira nitrosa</name>
    <dbReference type="NCBI Taxonomy" id="1742972"/>
    <lineage>
        <taxon>Bacteria</taxon>
        <taxon>Pseudomonadati</taxon>
        <taxon>Nitrospirota</taxon>
        <taxon>Nitrospiria</taxon>
        <taxon>Nitrospirales</taxon>
        <taxon>Nitrospiraceae</taxon>
        <taxon>Nitrospira</taxon>
    </lineage>
</organism>
<proteinExistence type="predicted"/>
<dbReference type="Gene3D" id="3.40.50.880">
    <property type="match status" value="1"/>
</dbReference>
<dbReference type="EMBL" id="CZQA01000015">
    <property type="protein sequence ID" value="CUS39736.1"/>
    <property type="molecule type" value="Genomic_DNA"/>
</dbReference>
<dbReference type="RefSeq" id="WP_090751350.1">
    <property type="nucleotide sequence ID" value="NZ_CZQA01000015.1"/>
</dbReference>